<dbReference type="CDD" id="cd06571">
    <property type="entry name" value="Bac_DnaA_C"/>
    <property type="match status" value="1"/>
</dbReference>
<evidence type="ECO:0000256" key="11">
    <source>
        <dbReference type="RuleBase" id="RU004227"/>
    </source>
</evidence>
<dbReference type="Proteomes" id="UP000316495">
    <property type="component" value="Unassembled WGS sequence"/>
</dbReference>
<comment type="subcellular location">
    <subcellularLocation>
        <location evidence="8">Cytoplasm</location>
    </subcellularLocation>
</comment>
<dbReference type="SMART" id="SM00760">
    <property type="entry name" value="Bac_DnaA_C"/>
    <property type="match status" value="1"/>
</dbReference>
<feature type="region of interest" description="Domain IV, binds dsDNA" evidence="8">
    <location>
        <begin position="344"/>
        <end position="466"/>
    </location>
</feature>
<dbReference type="Gene3D" id="1.10.8.60">
    <property type="match status" value="1"/>
</dbReference>
<dbReference type="PRINTS" id="PR00051">
    <property type="entry name" value="DNAA"/>
</dbReference>
<feature type="binding site" evidence="8">
    <location>
        <position position="174"/>
    </location>
    <ligand>
        <name>ATP</name>
        <dbReference type="ChEBI" id="CHEBI:30616"/>
    </ligand>
</feature>
<comment type="subunit">
    <text evidence="8">Oligomerizes as a right-handed, spiral filament on DNA at oriC.</text>
</comment>
<dbReference type="NCBIfam" id="TIGR00362">
    <property type="entry name" value="DnaA"/>
    <property type="match status" value="1"/>
</dbReference>
<keyword evidence="5 8" id="KW-0067">ATP-binding</keyword>
<feature type="binding site" evidence="8">
    <location>
        <position position="171"/>
    </location>
    <ligand>
        <name>ATP</name>
        <dbReference type="ChEBI" id="CHEBI:30616"/>
    </ligand>
</feature>
<evidence type="ECO:0000256" key="10">
    <source>
        <dbReference type="RuleBase" id="RU000577"/>
    </source>
</evidence>
<feature type="region of interest" description="Domain II" evidence="8">
    <location>
        <begin position="87"/>
        <end position="126"/>
    </location>
</feature>
<dbReference type="PANTHER" id="PTHR30050">
    <property type="entry name" value="CHROMOSOMAL REPLICATION INITIATOR PROTEIN DNAA"/>
    <property type="match status" value="1"/>
</dbReference>
<dbReference type="InterPro" id="IPR020591">
    <property type="entry name" value="Chromosome_initiator_DnaA-like"/>
</dbReference>
<dbReference type="InterPro" id="IPR003593">
    <property type="entry name" value="AAA+_ATPase"/>
</dbReference>
<reference evidence="14 15" key="1">
    <citation type="submission" date="2017-07" db="EMBL/GenBank/DDBJ databases">
        <title>Mechanisms for carbon and nitrogen cycling indicate functional differentiation within the Candidate Phyla Radiation.</title>
        <authorList>
            <person name="Danczak R.E."/>
            <person name="Johnston M.D."/>
            <person name="Kenah C."/>
            <person name="Slattery M."/>
            <person name="Wrighton K.C."/>
            <person name="Wilkins M.J."/>
        </authorList>
    </citation>
    <scope>NUCLEOTIDE SEQUENCE [LARGE SCALE GENOMIC DNA]</scope>
    <source>
        <strain evidence="14">Athens1014_28</strain>
    </source>
</reference>
<sequence length="466" mass="53477">MSNEELWQAVLGEIELSISRAQFITWFKDTVILSNESGKVVVGVPNGFAKEWLENKFNANIVKAIRNFQEDVRELSCMIYNPQEKNMSGKSIDMIKKSSGIRTNNTVDLNNAENTYRVAQQKQAFYQINPRYTFENFIVGENNELARAACYAVSQELGNTYNPLFIYGGVGLGKTHLLQAIGNEVIQKNPEKNIIYISSERFTTELVDSIKNQKIDQFKEKYQKISLLIIDDIQFISGKEKTQDIFFHIFNFLYQLNKQIVISSDRPPREIQVLEDRLRSRFEGGMIVDVCSPDLETRMAILRAKSAEKNFFLEEDVVRFIAENIKNNIRELEGALNRVIASCDLNKKTPSMVYVKEVLSDIIASRKKKGINHADIIKVIAEFYGVEEKELANKGRKKRVAVPRQIAMYLIRTELNASYPGIGEIFGGRDHTTALHAFKKISRQIKEDEKLEEDIKILKNKIFSFN</sequence>
<dbReference type="InterPro" id="IPR024633">
    <property type="entry name" value="DnaA_N_dom"/>
</dbReference>
<dbReference type="Gene3D" id="1.10.1750.10">
    <property type="match status" value="1"/>
</dbReference>
<feature type="domain" description="AAA+ ATPase" evidence="12">
    <location>
        <begin position="160"/>
        <end position="292"/>
    </location>
</feature>
<evidence type="ECO:0000259" key="13">
    <source>
        <dbReference type="SMART" id="SM00760"/>
    </source>
</evidence>
<dbReference type="GO" id="GO:0005886">
    <property type="term" value="C:plasma membrane"/>
    <property type="evidence" value="ECO:0007669"/>
    <property type="project" value="TreeGrafter"/>
</dbReference>
<evidence type="ECO:0000256" key="3">
    <source>
        <dbReference type="ARBA" id="ARBA00022705"/>
    </source>
</evidence>
<name>A0A554LPU5_9BACT</name>
<keyword evidence="4 8" id="KW-0547">Nucleotide-binding</keyword>
<dbReference type="InterPro" id="IPR038454">
    <property type="entry name" value="DnaA_N_sf"/>
</dbReference>
<dbReference type="EMBL" id="VMGN01000004">
    <property type="protein sequence ID" value="TSC94898.1"/>
    <property type="molecule type" value="Genomic_DNA"/>
</dbReference>
<accession>A0A554LPU5</accession>
<evidence type="ECO:0000256" key="6">
    <source>
        <dbReference type="ARBA" id="ARBA00023121"/>
    </source>
</evidence>
<keyword evidence="7 8" id="KW-0238">DNA-binding</keyword>
<gene>
    <name evidence="8" type="primary">dnaA</name>
    <name evidence="14" type="ORF">Athens101428_104</name>
</gene>
<evidence type="ECO:0000313" key="15">
    <source>
        <dbReference type="Proteomes" id="UP000316495"/>
    </source>
</evidence>
<dbReference type="Gene3D" id="3.40.50.300">
    <property type="entry name" value="P-loop containing nucleotide triphosphate hydrolases"/>
    <property type="match status" value="1"/>
</dbReference>
<dbReference type="InterPro" id="IPR010921">
    <property type="entry name" value="Trp_repressor/repl_initiator"/>
</dbReference>
<evidence type="ECO:0000256" key="9">
    <source>
        <dbReference type="NCBIfam" id="TIGR00362"/>
    </source>
</evidence>
<feature type="region of interest" description="Domain I, interacts with DnaA modulators" evidence="8">
    <location>
        <begin position="1"/>
        <end position="87"/>
    </location>
</feature>
<evidence type="ECO:0000256" key="4">
    <source>
        <dbReference type="ARBA" id="ARBA00022741"/>
    </source>
</evidence>
<dbReference type="InterPro" id="IPR001957">
    <property type="entry name" value="Chromosome_initiator_DnaA"/>
</dbReference>
<evidence type="ECO:0000256" key="1">
    <source>
        <dbReference type="ARBA" id="ARBA00006583"/>
    </source>
</evidence>
<feature type="region of interest" description="Domain III, AAA+ region" evidence="8">
    <location>
        <begin position="127"/>
        <end position="343"/>
    </location>
</feature>
<dbReference type="SMART" id="SM00382">
    <property type="entry name" value="AAA"/>
    <property type="match status" value="1"/>
</dbReference>
<dbReference type="GO" id="GO:0006270">
    <property type="term" value="P:DNA replication initiation"/>
    <property type="evidence" value="ECO:0007669"/>
    <property type="project" value="UniProtKB-UniRule"/>
</dbReference>
<dbReference type="HAMAP" id="MF_00377">
    <property type="entry name" value="DnaA_bact"/>
    <property type="match status" value="1"/>
</dbReference>
<evidence type="ECO:0000259" key="12">
    <source>
        <dbReference type="SMART" id="SM00382"/>
    </source>
</evidence>
<proteinExistence type="inferred from homology"/>
<comment type="caution">
    <text evidence="14">The sequence shown here is derived from an EMBL/GenBank/DDBJ whole genome shotgun (WGS) entry which is preliminary data.</text>
</comment>
<dbReference type="Pfam" id="PF08299">
    <property type="entry name" value="Bac_DnaA_C"/>
    <property type="match status" value="1"/>
</dbReference>
<dbReference type="GO" id="GO:0003688">
    <property type="term" value="F:DNA replication origin binding"/>
    <property type="evidence" value="ECO:0007669"/>
    <property type="project" value="UniProtKB-UniRule"/>
</dbReference>
<dbReference type="SUPFAM" id="SSF52540">
    <property type="entry name" value="P-loop containing nucleoside triphosphate hydrolases"/>
    <property type="match status" value="1"/>
</dbReference>
<feature type="binding site" evidence="8">
    <location>
        <position position="173"/>
    </location>
    <ligand>
        <name>ATP</name>
        <dbReference type="ChEBI" id="CHEBI:30616"/>
    </ligand>
</feature>
<dbReference type="GO" id="GO:0008289">
    <property type="term" value="F:lipid binding"/>
    <property type="evidence" value="ECO:0007669"/>
    <property type="project" value="UniProtKB-KW"/>
</dbReference>
<dbReference type="AlphaFoldDB" id="A0A554LPU5"/>
<evidence type="ECO:0000256" key="8">
    <source>
        <dbReference type="HAMAP-Rule" id="MF_00377"/>
    </source>
</evidence>
<comment type="domain">
    <text evidence="8">Domain I is involved in oligomerization and binding regulators, domain II is flexibile and of varying length in different bacteria, domain III forms the AAA+ region, while domain IV binds dsDNA.</text>
</comment>
<comment type="function">
    <text evidence="8 10">Plays an essential role in the initiation and regulation of chromosomal replication. ATP-DnaA binds to the origin of replication (oriC) to initiate formation of the DNA replication initiation complex once per cell cycle. Binds the DnaA box (a 9 base pair repeat at the origin) and separates the double-stranded (ds)DNA. Forms a right-handed helical filament on oriC DNA; dsDNA binds to the exterior of the filament while single-stranded (ss)DNA is stabiized in the filament's interior. The ATP-DnaA-oriC complex binds and stabilizes one strand of the AT-rich DNA unwinding element (DUE), permitting loading of DNA polymerase. After initiation quickly degrades to an ADP-DnaA complex that is not apt for DNA replication. Binds acidic phospholipids.</text>
</comment>
<dbReference type="GO" id="GO:0005524">
    <property type="term" value="F:ATP binding"/>
    <property type="evidence" value="ECO:0007669"/>
    <property type="project" value="UniProtKB-UniRule"/>
</dbReference>
<dbReference type="Pfam" id="PF00308">
    <property type="entry name" value="Bac_DnaA"/>
    <property type="match status" value="1"/>
</dbReference>
<keyword evidence="2 8" id="KW-0963">Cytoplasm</keyword>
<feature type="domain" description="Chromosomal replication initiator DnaA C-terminal" evidence="13">
    <location>
        <begin position="372"/>
        <end position="441"/>
    </location>
</feature>
<keyword evidence="6 8" id="KW-0446">Lipid-binding</keyword>
<feature type="binding site" evidence="8">
    <location>
        <position position="175"/>
    </location>
    <ligand>
        <name>ATP</name>
        <dbReference type="ChEBI" id="CHEBI:30616"/>
    </ligand>
</feature>
<dbReference type="Pfam" id="PF11638">
    <property type="entry name" value="DnaA_N"/>
    <property type="match status" value="1"/>
</dbReference>
<organism evidence="14 15">
    <name type="scientific">Candidatus Berkelbacteria bacterium Athens1014_28</name>
    <dbReference type="NCBI Taxonomy" id="2017145"/>
    <lineage>
        <taxon>Bacteria</taxon>
        <taxon>Candidatus Berkelbacteria</taxon>
    </lineage>
</organism>
<dbReference type="GO" id="GO:0005737">
    <property type="term" value="C:cytoplasm"/>
    <property type="evidence" value="ECO:0007669"/>
    <property type="project" value="UniProtKB-SubCell"/>
</dbReference>
<dbReference type="GO" id="GO:0006275">
    <property type="term" value="P:regulation of DNA replication"/>
    <property type="evidence" value="ECO:0007669"/>
    <property type="project" value="UniProtKB-UniRule"/>
</dbReference>
<dbReference type="SUPFAM" id="SSF48295">
    <property type="entry name" value="TrpR-like"/>
    <property type="match status" value="1"/>
</dbReference>
<evidence type="ECO:0000256" key="5">
    <source>
        <dbReference type="ARBA" id="ARBA00022840"/>
    </source>
</evidence>
<dbReference type="CDD" id="cd00009">
    <property type="entry name" value="AAA"/>
    <property type="match status" value="1"/>
</dbReference>
<dbReference type="FunFam" id="3.40.50.300:FF:000668">
    <property type="entry name" value="Chromosomal replication initiator protein DnaA"/>
    <property type="match status" value="1"/>
</dbReference>
<dbReference type="InterPro" id="IPR013159">
    <property type="entry name" value="DnaA_C"/>
</dbReference>
<dbReference type="Gene3D" id="3.30.300.180">
    <property type="match status" value="1"/>
</dbReference>
<dbReference type="InterPro" id="IPR027417">
    <property type="entry name" value="P-loop_NTPase"/>
</dbReference>
<evidence type="ECO:0000313" key="14">
    <source>
        <dbReference type="EMBL" id="TSC94898.1"/>
    </source>
</evidence>
<evidence type="ECO:0000256" key="2">
    <source>
        <dbReference type="ARBA" id="ARBA00022490"/>
    </source>
</evidence>
<protein>
    <recommendedName>
        <fullName evidence="8 9">Chromosomal replication initiator protein DnaA</fullName>
    </recommendedName>
</protein>
<comment type="similarity">
    <text evidence="1 8 11">Belongs to the DnaA family.</text>
</comment>
<keyword evidence="3 8" id="KW-0235">DNA replication</keyword>
<dbReference type="PANTHER" id="PTHR30050:SF2">
    <property type="entry name" value="CHROMOSOMAL REPLICATION INITIATOR PROTEIN DNAA"/>
    <property type="match status" value="1"/>
</dbReference>
<dbReference type="InterPro" id="IPR013317">
    <property type="entry name" value="DnaA_dom"/>
</dbReference>
<evidence type="ECO:0000256" key="7">
    <source>
        <dbReference type="ARBA" id="ARBA00023125"/>
    </source>
</evidence>